<accession>A0A6M4ME24</accession>
<dbReference type="EMBL" id="CP052766">
    <property type="protein sequence ID" value="QJR81088.1"/>
    <property type="molecule type" value="Genomic_DNA"/>
</dbReference>
<dbReference type="AlphaFoldDB" id="A0A6M4ME24"/>
<dbReference type="RefSeq" id="WP_075607619.1">
    <property type="nucleotide sequence ID" value="NZ_CP052766.1"/>
</dbReference>
<feature type="chain" id="PRO_5028818675" evidence="1">
    <location>
        <begin position="26"/>
        <end position="461"/>
    </location>
</feature>
<evidence type="ECO:0000256" key="1">
    <source>
        <dbReference type="SAM" id="SignalP"/>
    </source>
</evidence>
<name>A0A6M4ME24_9ALTE</name>
<dbReference type="SUPFAM" id="SSF63829">
    <property type="entry name" value="Calcium-dependent phosphotriesterase"/>
    <property type="match status" value="1"/>
</dbReference>
<reference evidence="2 3" key="2">
    <citation type="submission" date="2020-04" db="EMBL/GenBank/DDBJ databases">
        <title>Complete genome sequence of Alteromonas pelagimontana 5.12T.</title>
        <authorList>
            <person name="Sinha R.K."/>
            <person name="Krishnan K.P."/>
            <person name="Kurian J.P."/>
        </authorList>
    </citation>
    <scope>NUCLEOTIDE SEQUENCE [LARGE SCALE GENOMIC DNA]</scope>
    <source>
        <strain evidence="2 3">5.12</strain>
    </source>
</reference>
<keyword evidence="1" id="KW-0732">Signal</keyword>
<feature type="signal peptide" evidence="1">
    <location>
        <begin position="1"/>
        <end position="25"/>
    </location>
</feature>
<proteinExistence type="predicted"/>
<evidence type="ECO:0000313" key="3">
    <source>
        <dbReference type="Proteomes" id="UP000219285"/>
    </source>
</evidence>
<organism evidence="2 3">
    <name type="scientific">Alteromonas pelagimontana</name>
    <dbReference type="NCBI Taxonomy" id="1858656"/>
    <lineage>
        <taxon>Bacteria</taxon>
        <taxon>Pseudomonadati</taxon>
        <taxon>Pseudomonadota</taxon>
        <taxon>Gammaproteobacteria</taxon>
        <taxon>Alteromonadales</taxon>
        <taxon>Alteromonadaceae</taxon>
        <taxon>Alteromonas/Salinimonas group</taxon>
        <taxon>Alteromonas</taxon>
    </lineage>
</organism>
<keyword evidence="3" id="KW-1185">Reference proteome</keyword>
<dbReference type="InterPro" id="IPR008557">
    <property type="entry name" value="PhoX"/>
</dbReference>
<dbReference type="PANTHER" id="PTHR35399">
    <property type="entry name" value="SLR8030 PROTEIN"/>
    <property type="match status" value="1"/>
</dbReference>
<dbReference type="Proteomes" id="UP000219285">
    <property type="component" value="Chromosome"/>
</dbReference>
<dbReference type="OrthoDB" id="9801383at2"/>
<gene>
    <name evidence="2" type="ORF">CA267_010005</name>
</gene>
<dbReference type="Pfam" id="PF05787">
    <property type="entry name" value="PhoX"/>
    <property type="match status" value="2"/>
</dbReference>
<sequence>MISRRTFNQSLVALAFAGLSRHLLAFSSEAAPTRSGEFGYGALKPDPAGVLDLPEGFSYRIISSLGEKMADGQPVPDRADGMGCFYLDEERVVLVRNHELFPMRILDDQTNEETADDKTLASPLAYDSYKAGAPLPGGTTNIIYNLKQQRVEKQFQSLIGTIRNCSGGITPWNTWLTCEESVEKASDKISQNHGYVFEVPANAKALVDAKPIKAMGRFNHEAACVDPRSGVVYLTEDRDDSLLYRYVPNTPGELHKGGKLQALAIKDQPKFDSRNWNTVQMKTGEPLEVTWIDLSDVESPNDDLRLRGHAKGAALFARGEGIHWATNELYFCCTSGGAKQVGQIMRYVPSEAEGQQAEATSPGKLELFVESPDVQTFNYGDNITVAPNGHLLVCEDQYTDVVDNHLRGVTPEGQVYDFAKVHVQTEPAGACFSPDGSTLFVNLYSPATTLAITGPWENLQA</sequence>
<reference evidence="3" key="1">
    <citation type="submission" date="2014-12" db="EMBL/GenBank/DDBJ databases">
        <title>Complete genome sequence of a multi-drug resistant Klebsiella pneumoniae.</title>
        <authorList>
            <person name="Hua X."/>
            <person name="Chen Q."/>
            <person name="Li X."/>
            <person name="Feng Y."/>
            <person name="Ruan Z."/>
            <person name="Yu Y."/>
        </authorList>
    </citation>
    <scope>NUCLEOTIDE SEQUENCE [LARGE SCALE GENOMIC DNA]</scope>
    <source>
        <strain evidence="3">5.12</strain>
    </source>
</reference>
<protein>
    <submittedName>
        <fullName evidence="2">DUF839 domain-containing protein</fullName>
    </submittedName>
</protein>
<dbReference type="KEGG" id="apel:CA267_010005"/>
<dbReference type="PANTHER" id="PTHR35399:SF4">
    <property type="entry name" value="MEMBRANE PROTEIN"/>
    <property type="match status" value="1"/>
</dbReference>
<evidence type="ECO:0000313" key="2">
    <source>
        <dbReference type="EMBL" id="QJR81088.1"/>
    </source>
</evidence>